<evidence type="ECO:0000313" key="3">
    <source>
        <dbReference type="Proteomes" id="UP000029499"/>
    </source>
</evidence>
<name>A0A089ZRP1_9PSED</name>
<sequence length="374" mass="39108">MNGCRYTLVALLAGLLAPAVALAQGCNLALSPADIDLGQFNRTTVQLSGDEVPLPPRRFSLNLVCDTEQDLVLAYRAAEPSTKGFALGPQGTYRLSVLQAAVDDQRVQWSPVPASAPRASRVSEAAALEDDQGLQPLRAGKVIRGRRLQAQIELQAALAPSVLTAPDAHTLSASGTFAVAGQLTTLQVRTGFAPAACRPTLAGNAQVDFGRIAMSQLQHASVTSFSQPTILDVDCDAPTRFAIRAVDNRTGSVSDRLGLAKPTLFGIGRTAAGQALGGYSVRLGAATGRDGTPSVALLGDTSGQTWRVDRDGFLRSDGQLTALQGVLAPGSAPSAWSGLSLPLTIDLHLAPARELDLRQETPIDGSVTLEIIYL</sequence>
<feature type="chain" id="PRO_5001852698" description="DUF1120 domain-containing protein" evidence="1">
    <location>
        <begin position="24"/>
        <end position="374"/>
    </location>
</feature>
<evidence type="ECO:0000313" key="2">
    <source>
        <dbReference type="EMBL" id="AIS19721.1"/>
    </source>
</evidence>
<feature type="signal peptide" evidence="1">
    <location>
        <begin position="1"/>
        <end position="23"/>
    </location>
</feature>
<keyword evidence="3" id="KW-1185">Reference proteome</keyword>
<dbReference type="PROSITE" id="PS51257">
    <property type="entry name" value="PROKAR_LIPOPROTEIN"/>
    <property type="match status" value="1"/>
</dbReference>
<dbReference type="OrthoDB" id="6602106at2"/>
<dbReference type="AlphaFoldDB" id="A0A089ZRP1"/>
<gene>
    <name evidence="2" type="ORF">LT40_20945</name>
</gene>
<accession>A0A089ZRP1</accession>
<dbReference type="Proteomes" id="UP000029499">
    <property type="component" value="Chromosome"/>
</dbReference>
<dbReference type="EMBL" id="CP009533">
    <property type="protein sequence ID" value="AIS19721.1"/>
    <property type="molecule type" value="Genomic_DNA"/>
</dbReference>
<dbReference type="STRING" id="216142.LT40_20945"/>
<dbReference type="KEGG" id="prh:LT40_20945"/>
<protein>
    <recommendedName>
        <fullName evidence="4">DUF1120 domain-containing protein</fullName>
    </recommendedName>
</protein>
<organism evidence="2 3">
    <name type="scientific">Pseudomonas rhizosphaerae</name>
    <dbReference type="NCBI Taxonomy" id="216142"/>
    <lineage>
        <taxon>Bacteria</taxon>
        <taxon>Pseudomonadati</taxon>
        <taxon>Pseudomonadota</taxon>
        <taxon>Gammaproteobacteria</taxon>
        <taxon>Pseudomonadales</taxon>
        <taxon>Pseudomonadaceae</taxon>
        <taxon>Pseudomonas</taxon>
    </lineage>
</organism>
<evidence type="ECO:0000256" key="1">
    <source>
        <dbReference type="SAM" id="SignalP"/>
    </source>
</evidence>
<keyword evidence="1" id="KW-0732">Signal</keyword>
<reference evidence="2 3" key="1">
    <citation type="journal article" date="2015" name="J. Biotechnol.">
        <title>Complete genome sequence of Pseudomonas rhizosphaerae IH5T (=DSM 16299T), a phosphate-solubilizing rhizobacterium for bacterial biofertilizer.</title>
        <authorList>
            <person name="Kwak Y."/>
            <person name="Jung B.K."/>
            <person name="Shin J.H."/>
        </authorList>
    </citation>
    <scope>NUCLEOTIDE SEQUENCE [LARGE SCALE GENOMIC DNA]</scope>
    <source>
        <strain evidence="2">DSM 16299</strain>
    </source>
</reference>
<dbReference type="Pfam" id="PF06551">
    <property type="entry name" value="DUF1120"/>
    <property type="match status" value="1"/>
</dbReference>
<evidence type="ECO:0008006" key="4">
    <source>
        <dbReference type="Google" id="ProtNLM"/>
    </source>
</evidence>
<dbReference type="HOGENOM" id="CLU_739385_0_0_6"/>
<dbReference type="RefSeq" id="WP_043193125.1">
    <property type="nucleotide sequence ID" value="NZ_CP009533.1"/>
</dbReference>
<dbReference type="InterPro" id="IPR010546">
    <property type="entry name" value="DUF1120"/>
</dbReference>
<proteinExistence type="predicted"/>